<keyword evidence="2" id="KW-0472">Membrane</keyword>
<reference evidence="3 4" key="1">
    <citation type="submission" date="2020-02" db="EMBL/GenBank/DDBJ databases">
        <title>Genomic and physiological characterization of two novel Nitrospinaceae genera.</title>
        <authorList>
            <person name="Mueller A.J."/>
            <person name="Jung M.-Y."/>
            <person name="Strachan C.R."/>
            <person name="Herbold C.W."/>
            <person name="Kirkegaard R.H."/>
            <person name="Daims H."/>
        </authorList>
    </citation>
    <scope>NUCLEOTIDE SEQUENCE [LARGE SCALE GENOMIC DNA]</scope>
    <source>
        <strain evidence="3">EB</strain>
    </source>
</reference>
<organism evidence="3 4">
    <name type="scientific">Candidatus Nitronauta litoralis</name>
    <dbReference type="NCBI Taxonomy" id="2705533"/>
    <lineage>
        <taxon>Bacteria</taxon>
        <taxon>Pseudomonadati</taxon>
        <taxon>Nitrospinota/Tectimicrobiota group</taxon>
        <taxon>Nitrospinota</taxon>
        <taxon>Nitrospinia</taxon>
        <taxon>Nitrospinales</taxon>
        <taxon>Nitrospinaceae</taxon>
        <taxon>Candidatus Nitronauta</taxon>
    </lineage>
</organism>
<evidence type="ECO:0000313" key="3">
    <source>
        <dbReference type="EMBL" id="QPJ62480.1"/>
    </source>
</evidence>
<dbReference type="AlphaFoldDB" id="A0A7T0G0F3"/>
<name>A0A7T0G0F3_9BACT</name>
<dbReference type="EMBL" id="CP048685">
    <property type="protein sequence ID" value="QPJ62480.1"/>
    <property type="molecule type" value="Genomic_DNA"/>
</dbReference>
<feature type="compositionally biased region" description="Polar residues" evidence="1">
    <location>
        <begin position="135"/>
        <end position="145"/>
    </location>
</feature>
<proteinExistence type="predicted"/>
<feature type="region of interest" description="Disordered" evidence="1">
    <location>
        <begin position="135"/>
        <end position="154"/>
    </location>
</feature>
<sequence>MKELKKRWSMLASKDRYRLMVIGLAVIISVYTFVIYPRTSKSLLDSENMIKRRLDRIEKRTQIKKQADGDLFGLTRQLSLVEKDLEVLRARLAQNMEGFAPLDSSSVQQRLRLEISTLARRSGLHVRQAARVGSQVSGQNVSGKTSRPPDISNRNTYGRPLYEINAETNYWSLVRFLEDLKQLTYHVSVVNIEAKAMEGAGNSGGNELPPLPSGRLNVRMVLTL</sequence>
<evidence type="ECO:0000256" key="1">
    <source>
        <dbReference type="SAM" id="MobiDB-lite"/>
    </source>
</evidence>
<evidence type="ECO:0000256" key="2">
    <source>
        <dbReference type="SAM" id="Phobius"/>
    </source>
</evidence>
<feature type="transmembrane region" description="Helical" evidence="2">
    <location>
        <begin position="20"/>
        <end position="36"/>
    </location>
</feature>
<protein>
    <submittedName>
        <fullName evidence="3">Uncharacterized protein</fullName>
    </submittedName>
</protein>
<evidence type="ECO:0000313" key="4">
    <source>
        <dbReference type="Proteomes" id="UP000594688"/>
    </source>
</evidence>
<gene>
    <name evidence="3" type="ORF">G3M70_11605</name>
</gene>
<dbReference type="KEGG" id="nli:G3M70_11605"/>
<dbReference type="Proteomes" id="UP000594688">
    <property type="component" value="Chromosome"/>
</dbReference>
<keyword evidence="2" id="KW-0812">Transmembrane</keyword>
<dbReference type="InterPro" id="IPR014717">
    <property type="entry name" value="Transl_elong_EF1B/ribsomal_bS6"/>
</dbReference>
<keyword evidence="2" id="KW-1133">Transmembrane helix</keyword>
<dbReference type="Gene3D" id="3.30.70.60">
    <property type="match status" value="1"/>
</dbReference>
<accession>A0A7T0G0F3</accession>